<dbReference type="HOGENOM" id="CLU_2469525_0_0_1"/>
<dbReference type="GeneID" id="12984605"/>
<dbReference type="KEGG" id="mgr:MGG_15654"/>
<dbReference type="Proteomes" id="UP000009058">
    <property type="component" value="Chromosome 2"/>
</dbReference>
<evidence type="ECO:0000313" key="3">
    <source>
        <dbReference type="Proteomes" id="UP000009058"/>
    </source>
</evidence>
<dbReference type="VEuPathDB" id="FungiDB:MGG_15654"/>
<dbReference type="AlphaFoldDB" id="G4MXM1"/>
<evidence type="ECO:0000313" key="2">
    <source>
        <dbReference type="EMBL" id="EHA54352.1"/>
    </source>
</evidence>
<feature type="compositionally biased region" description="Polar residues" evidence="1">
    <location>
        <begin position="45"/>
        <end position="58"/>
    </location>
</feature>
<reference key="2">
    <citation type="submission" date="2011-05" db="EMBL/GenBank/DDBJ databases">
        <title>The Genome Sequence of Magnaporthe oryzae 70-15.</title>
        <authorList>
            <consortium name="The Broad Institute Genome Sequencing Platform"/>
            <person name="Ma L.-J."/>
            <person name="Dead R."/>
            <person name="Young S.K."/>
            <person name="Zeng Q."/>
            <person name="Gargeya S."/>
            <person name="Fitzgerald M."/>
            <person name="Haas B."/>
            <person name="Abouelleil A."/>
            <person name="Alvarado L."/>
            <person name="Arachchi H.M."/>
            <person name="Berlin A."/>
            <person name="Brown A."/>
            <person name="Chapman S.B."/>
            <person name="Chen Z."/>
            <person name="Dunbar C."/>
            <person name="Freedman E."/>
            <person name="Gearin G."/>
            <person name="Gellesch M."/>
            <person name="Goldberg J."/>
            <person name="Griggs A."/>
            <person name="Gujja S."/>
            <person name="Heiman D."/>
            <person name="Howarth C."/>
            <person name="Larson L."/>
            <person name="Lui A."/>
            <person name="MacDonald P.J.P."/>
            <person name="Mehta T."/>
            <person name="Montmayeur A."/>
            <person name="Murphy C."/>
            <person name="Neiman D."/>
            <person name="Pearson M."/>
            <person name="Priest M."/>
            <person name="Roberts A."/>
            <person name="Saif S."/>
            <person name="Shea T."/>
            <person name="Shenoy N."/>
            <person name="Sisk P."/>
            <person name="Stolte C."/>
            <person name="Sykes S."/>
            <person name="Yandava C."/>
            <person name="Wortman J."/>
            <person name="Nusbaum C."/>
            <person name="Birren B."/>
        </authorList>
    </citation>
    <scope>NUCLEOTIDE SEQUENCE</scope>
    <source>
        <strain>70-15</strain>
    </source>
</reference>
<gene>
    <name evidence="2" type="ORF">MGG_15654</name>
</gene>
<protein>
    <submittedName>
        <fullName evidence="2">Uncharacterized protein</fullName>
    </submittedName>
</protein>
<dbReference type="RefSeq" id="XP_003714159.1">
    <property type="nucleotide sequence ID" value="XM_003714111.1"/>
</dbReference>
<reference evidence="2 3" key="1">
    <citation type="journal article" date="2005" name="Nature">
        <title>The genome sequence of the rice blast fungus Magnaporthe grisea.</title>
        <authorList>
            <person name="Dean R.A."/>
            <person name="Talbot N.J."/>
            <person name="Ebbole D.J."/>
            <person name="Farman M.L."/>
            <person name="Mitchell T.K."/>
            <person name="Orbach M.J."/>
            <person name="Thon M."/>
            <person name="Kulkarni R."/>
            <person name="Xu J.R."/>
            <person name="Pan H."/>
            <person name="Read N.D."/>
            <person name="Lee Y.H."/>
            <person name="Carbone I."/>
            <person name="Brown D."/>
            <person name="Oh Y.Y."/>
            <person name="Donofrio N."/>
            <person name="Jeong J.S."/>
            <person name="Soanes D.M."/>
            <person name="Djonovic S."/>
            <person name="Kolomiets E."/>
            <person name="Rehmeyer C."/>
            <person name="Li W."/>
            <person name="Harding M."/>
            <person name="Kim S."/>
            <person name="Lebrun M.H."/>
            <person name="Bohnert H."/>
            <person name="Coughlan S."/>
            <person name="Butler J."/>
            <person name="Calvo S."/>
            <person name="Ma L.J."/>
            <person name="Nicol R."/>
            <person name="Purcell S."/>
            <person name="Nusbaum C."/>
            <person name="Galagan J.E."/>
            <person name="Birren B.W."/>
        </authorList>
    </citation>
    <scope>NUCLEOTIDE SEQUENCE [LARGE SCALE GENOMIC DNA]</scope>
    <source>
        <strain evidence="3">70-15 / ATCC MYA-4617 / FGSC 8958</strain>
    </source>
</reference>
<dbReference type="InParanoid" id="G4MXM1"/>
<dbReference type="OrthoDB" id="10453272at2759"/>
<proteinExistence type="predicted"/>
<evidence type="ECO:0000256" key="1">
    <source>
        <dbReference type="SAM" id="MobiDB-lite"/>
    </source>
</evidence>
<organism evidence="2 3">
    <name type="scientific">Pyricularia oryzae (strain 70-15 / ATCC MYA-4617 / FGSC 8958)</name>
    <name type="common">Rice blast fungus</name>
    <name type="synonym">Magnaporthe oryzae</name>
    <dbReference type="NCBI Taxonomy" id="242507"/>
    <lineage>
        <taxon>Eukaryota</taxon>
        <taxon>Fungi</taxon>
        <taxon>Dikarya</taxon>
        <taxon>Ascomycota</taxon>
        <taxon>Pezizomycotina</taxon>
        <taxon>Sordariomycetes</taxon>
        <taxon>Sordariomycetidae</taxon>
        <taxon>Magnaporthales</taxon>
        <taxon>Pyriculariaceae</taxon>
        <taxon>Pyricularia</taxon>
    </lineage>
</organism>
<sequence>MSSIVSGQHSGFGTGSGAGSGNFDLLRRATHAVMSCYNPTRLHTKSPNAKQAQGTSQKGIKKKFGQWKPVDAAGYSALVKNSRDLRSG</sequence>
<accession>G4MXM1</accession>
<keyword evidence="3" id="KW-1185">Reference proteome</keyword>
<feature type="region of interest" description="Disordered" evidence="1">
    <location>
        <begin position="40"/>
        <end position="63"/>
    </location>
</feature>
<name>G4MXM1_PYRO7</name>
<dbReference type="EMBL" id="CM001232">
    <property type="protein sequence ID" value="EHA54352.1"/>
    <property type="molecule type" value="Genomic_DNA"/>
</dbReference>